<proteinExistence type="predicted"/>
<protein>
    <submittedName>
        <fullName evidence="1">Uncharacterized protein</fullName>
    </submittedName>
</protein>
<name>A0ABQ5KZS4_9EUKA</name>
<keyword evidence="2" id="KW-1185">Reference proteome</keyword>
<reference evidence="1" key="1">
    <citation type="submission" date="2022-03" db="EMBL/GenBank/DDBJ databases">
        <title>Draft genome sequence of Aduncisulcus paluster, a free-living microaerophilic Fornicata.</title>
        <authorList>
            <person name="Yuyama I."/>
            <person name="Kume K."/>
            <person name="Tamura T."/>
            <person name="Inagaki Y."/>
            <person name="Hashimoto T."/>
        </authorList>
    </citation>
    <scope>NUCLEOTIDE SEQUENCE</scope>
    <source>
        <strain evidence="1">NY0171</strain>
    </source>
</reference>
<evidence type="ECO:0000313" key="2">
    <source>
        <dbReference type="Proteomes" id="UP001057375"/>
    </source>
</evidence>
<dbReference type="EMBL" id="BQXS01005470">
    <property type="protein sequence ID" value="GKT37925.1"/>
    <property type="molecule type" value="Genomic_DNA"/>
</dbReference>
<organism evidence="1 2">
    <name type="scientific">Aduncisulcus paluster</name>
    <dbReference type="NCBI Taxonomy" id="2918883"/>
    <lineage>
        <taxon>Eukaryota</taxon>
        <taxon>Metamonada</taxon>
        <taxon>Carpediemonas-like organisms</taxon>
        <taxon>Aduncisulcus</taxon>
    </lineage>
</organism>
<evidence type="ECO:0000313" key="1">
    <source>
        <dbReference type="EMBL" id="GKT37925.1"/>
    </source>
</evidence>
<comment type="caution">
    <text evidence="1">The sequence shown here is derived from an EMBL/GenBank/DDBJ whole genome shotgun (WGS) entry which is preliminary data.</text>
</comment>
<feature type="non-terminal residue" evidence="1">
    <location>
        <position position="117"/>
    </location>
</feature>
<gene>
    <name evidence="1" type="ORF">ADUPG1_003863</name>
</gene>
<accession>A0ABQ5KZS4</accession>
<sequence length="117" mass="12729">MCASNDKIASLVHHDSHKQSVPKLSITSSSFRLSSLTPACASRVSNLCSSLCVDFYALVNKLDTTKGSSGTLKSLELTQMFPRSLFSSSLLKDAISKSDLTIAVLHTNARKTCDKWF</sequence>
<dbReference type="Proteomes" id="UP001057375">
    <property type="component" value="Unassembled WGS sequence"/>
</dbReference>